<evidence type="ECO:0000313" key="2">
    <source>
        <dbReference type="EMBL" id="UOR12740.1"/>
    </source>
</evidence>
<evidence type="ECO:0000256" key="1">
    <source>
        <dbReference type="SAM" id="MobiDB-lite"/>
    </source>
</evidence>
<dbReference type="RefSeq" id="WP_245033742.1">
    <property type="nucleotide sequence ID" value="NZ_CP095075.1"/>
</dbReference>
<organism evidence="2 3">
    <name type="scientific">Halobacillus amylolyticus</name>
    <dbReference type="NCBI Taxonomy" id="2932259"/>
    <lineage>
        <taxon>Bacteria</taxon>
        <taxon>Bacillati</taxon>
        <taxon>Bacillota</taxon>
        <taxon>Bacilli</taxon>
        <taxon>Bacillales</taxon>
        <taxon>Bacillaceae</taxon>
        <taxon>Halobacillus</taxon>
    </lineage>
</organism>
<evidence type="ECO:0008006" key="4">
    <source>
        <dbReference type="Google" id="ProtNLM"/>
    </source>
</evidence>
<protein>
    <recommendedName>
        <fullName evidence="4">Flagellar hook-length control protein FliK</fullName>
    </recommendedName>
</protein>
<keyword evidence="3" id="KW-1185">Reference proteome</keyword>
<gene>
    <name evidence="2" type="ORF">MUO15_04275</name>
</gene>
<dbReference type="Proteomes" id="UP000830326">
    <property type="component" value="Chromosome"/>
</dbReference>
<accession>A0ABY4HH36</accession>
<dbReference type="EMBL" id="CP095075">
    <property type="protein sequence ID" value="UOR12740.1"/>
    <property type="molecule type" value="Genomic_DNA"/>
</dbReference>
<reference evidence="2" key="1">
    <citation type="submission" date="2022-04" db="EMBL/GenBank/DDBJ databases">
        <title>Halobacillus sp. isolated from saltern.</title>
        <authorList>
            <person name="Won M."/>
            <person name="Lee C.-M."/>
            <person name="Woen H.-Y."/>
            <person name="Kwon S.-W."/>
        </authorList>
    </citation>
    <scope>NUCLEOTIDE SEQUENCE</scope>
    <source>
        <strain evidence="2">SSHM10-5</strain>
    </source>
</reference>
<name>A0ABY4HH36_9BACI</name>
<sequence length="527" mass="58608">MLKQLGLTATKGNVDFFMQLIKQGSTFTKSALTDAFQILQQHKGTVEANQTMLQMFQKQMPIKTGVFDALMARQTLSLTDQLSRVYEHLSQSKDPLQKQLVNLLGLLSGKQLSRSFQEAAATKLVSEASQGRKSTFLLFKQAGVIPNHVGYQQYKQSLLRTFHPQAGLEFDAQSTVRNHSSMGKSVPFLPSSHQAGTALRRLFEQQLPLSSRENNVLAEWSKQLKRIITSSHTVPASINKFHANHQSILQSGVFDKLTPFLGSHTVSILSQGSNYPLGSAETALKALSSLETLLAKQVPDTSKAALTEWVVRTHTSPSNMGRKETILAKMKMMHLLSGINYESTVKNQLAKNGQIVKEETVKSLLLRNIQDHPSLRQDSARQLIQLLNGVQLTSHQETGQMLQLALTFPGDLLNVSKDIHVNMEGKQNSEGEIDPDYCHIMFFLDLEHLQETVIDLSIVERRVSVTIYNQMKEAESLVLNQKSALASGLLELGYELTSVKVQQSSDHNQSSQTSRANKGHKGVDIRI</sequence>
<feature type="region of interest" description="Disordered" evidence="1">
    <location>
        <begin position="503"/>
        <end position="527"/>
    </location>
</feature>
<feature type="compositionally biased region" description="Polar residues" evidence="1">
    <location>
        <begin position="503"/>
        <end position="516"/>
    </location>
</feature>
<evidence type="ECO:0000313" key="3">
    <source>
        <dbReference type="Proteomes" id="UP000830326"/>
    </source>
</evidence>
<proteinExistence type="predicted"/>